<evidence type="ECO:0000256" key="4">
    <source>
        <dbReference type="ARBA" id="ARBA00023136"/>
    </source>
</evidence>
<dbReference type="AlphaFoldDB" id="A0A1T1H9U8"/>
<feature type="transmembrane region" description="Helical" evidence="5">
    <location>
        <begin position="44"/>
        <end position="67"/>
    </location>
</feature>
<dbReference type="PANTHER" id="PTHR10846">
    <property type="entry name" value="SODIUM/POTASSIUM/CALCIUM EXCHANGER"/>
    <property type="match status" value="1"/>
</dbReference>
<accession>A0A1T1H9U8</accession>
<keyword evidence="3 5" id="KW-1133">Transmembrane helix</keyword>
<evidence type="ECO:0000256" key="2">
    <source>
        <dbReference type="ARBA" id="ARBA00022692"/>
    </source>
</evidence>
<dbReference type="GO" id="GO:0006874">
    <property type="term" value="P:intracellular calcium ion homeostasis"/>
    <property type="evidence" value="ECO:0007669"/>
    <property type="project" value="TreeGrafter"/>
</dbReference>
<feature type="transmembrane region" description="Helical" evidence="5">
    <location>
        <begin position="109"/>
        <end position="125"/>
    </location>
</feature>
<dbReference type="STRING" id="966.BTA35_0213370"/>
<dbReference type="Proteomes" id="UP000190064">
    <property type="component" value="Unassembled WGS sequence"/>
</dbReference>
<feature type="transmembrane region" description="Helical" evidence="5">
    <location>
        <begin position="206"/>
        <end position="229"/>
    </location>
</feature>
<comment type="subcellular location">
    <subcellularLocation>
        <location evidence="1">Membrane</location>
        <topology evidence="1">Multi-pass membrane protein</topology>
    </subcellularLocation>
</comment>
<feature type="transmembrane region" description="Helical" evidence="5">
    <location>
        <begin position="6"/>
        <end position="24"/>
    </location>
</feature>
<dbReference type="NCBIfam" id="TIGR00367">
    <property type="entry name" value="calcium/sodium antiporter"/>
    <property type="match status" value="1"/>
</dbReference>
<feature type="domain" description="Sodium/calcium exchanger membrane region" evidence="6">
    <location>
        <begin position="171"/>
        <end position="315"/>
    </location>
</feature>
<feature type="transmembrane region" description="Helical" evidence="5">
    <location>
        <begin position="236"/>
        <end position="260"/>
    </location>
</feature>
<gene>
    <name evidence="7" type="ORF">BTA35_0213370</name>
</gene>
<dbReference type="PANTHER" id="PTHR10846:SF8">
    <property type="entry name" value="INNER MEMBRANE PROTEIN YRBG"/>
    <property type="match status" value="1"/>
</dbReference>
<organism evidence="7 8">
    <name type="scientific">Oceanospirillum linum</name>
    <dbReference type="NCBI Taxonomy" id="966"/>
    <lineage>
        <taxon>Bacteria</taxon>
        <taxon>Pseudomonadati</taxon>
        <taxon>Pseudomonadota</taxon>
        <taxon>Gammaproteobacteria</taxon>
        <taxon>Oceanospirillales</taxon>
        <taxon>Oceanospirillaceae</taxon>
        <taxon>Oceanospirillum</taxon>
    </lineage>
</organism>
<dbReference type="Pfam" id="PF01699">
    <property type="entry name" value="Na_Ca_ex"/>
    <property type="match status" value="2"/>
</dbReference>
<dbReference type="InterPro" id="IPR004481">
    <property type="entry name" value="K/Na/Ca-exchanger"/>
</dbReference>
<reference evidence="7" key="1">
    <citation type="submission" date="2017-02" db="EMBL/GenBank/DDBJ databases">
        <title>Draft Genome Sequence of the Salt Water Bacterium Oceanospirillum linum ATCC 11336.</title>
        <authorList>
            <person name="Trachtenberg A.M."/>
            <person name="Carney J.G."/>
            <person name="Linnane J.D."/>
            <person name="Rheaume B.A."/>
            <person name="Pitts N.L."/>
            <person name="Mykles D.L."/>
            <person name="Maclea K.S."/>
        </authorList>
    </citation>
    <scope>NUCLEOTIDE SEQUENCE [LARGE SCALE GENOMIC DNA]</scope>
    <source>
        <strain evidence="7">ATCC 11336</strain>
    </source>
</reference>
<feature type="transmembrane region" description="Helical" evidence="5">
    <location>
        <begin position="272"/>
        <end position="289"/>
    </location>
</feature>
<protein>
    <submittedName>
        <fullName evidence="7">Calcium/sodium antiporter</fullName>
    </submittedName>
</protein>
<feature type="transmembrane region" description="Helical" evidence="5">
    <location>
        <begin position="131"/>
        <end position="150"/>
    </location>
</feature>
<evidence type="ECO:0000313" key="7">
    <source>
        <dbReference type="EMBL" id="OOV86487.1"/>
    </source>
</evidence>
<evidence type="ECO:0000256" key="3">
    <source>
        <dbReference type="ARBA" id="ARBA00022989"/>
    </source>
</evidence>
<feature type="transmembrane region" description="Helical" evidence="5">
    <location>
        <begin position="301"/>
        <end position="318"/>
    </location>
</feature>
<comment type="caution">
    <text evidence="7">The sequence shown here is derived from an EMBL/GenBank/DDBJ whole genome shotgun (WGS) entry which is preliminary data.</text>
</comment>
<name>A0A1T1H9U8_OCELI</name>
<dbReference type="InterPro" id="IPR004837">
    <property type="entry name" value="NaCa_Exmemb"/>
</dbReference>
<feature type="transmembrane region" description="Helical" evidence="5">
    <location>
        <begin position="171"/>
        <end position="194"/>
    </location>
</feature>
<keyword evidence="4 5" id="KW-0472">Membrane</keyword>
<sequence length="319" mass="33153">MIPETLPFSIAALIIGLALLVWSADRFIAGAAATAKNLGMSPMLIGMTIVSIGTSAPEILVSAIAAIGGNPGLAVGNALGSNIANIGLVLGITALIAPLPINMKLMRKEIPLLLGITLLAGAVMIDGQITLVDSLILVAALVLSLLWLFKGDSDSMADQEEEIPDMPQGKAIFWLLLGLALLIGSSRMLVWGAINIATSFGISDVIIGLTIVAIGTSLPELAASVASALKRHHEIALGNVVGSNIFNLLAVLPVPGFFATVVIDPDVMGRDYLTMAGLTLLVAALIVIMRKKGKLNRLEGGILSLIYIGYLYTVYLAAI</sequence>
<feature type="transmembrane region" description="Helical" evidence="5">
    <location>
        <begin position="79"/>
        <end position="97"/>
    </location>
</feature>
<evidence type="ECO:0000259" key="6">
    <source>
        <dbReference type="Pfam" id="PF01699"/>
    </source>
</evidence>
<feature type="domain" description="Sodium/calcium exchanger membrane region" evidence="6">
    <location>
        <begin position="9"/>
        <end position="149"/>
    </location>
</feature>
<evidence type="ECO:0000256" key="1">
    <source>
        <dbReference type="ARBA" id="ARBA00004141"/>
    </source>
</evidence>
<dbReference type="GO" id="GO:0005262">
    <property type="term" value="F:calcium channel activity"/>
    <property type="evidence" value="ECO:0007669"/>
    <property type="project" value="TreeGrafter"/>
</dbReference>
<keyword evidence="8" id="KW-1185">Reference proteome</keyword>
<dbReference type="RefSeq" id="WP_078320306.1">
    <property type="nucleotide sequence ID" value="NZ_FXTS01000007.1"/>
</dbReference>
<evidence type="ECO:0000313" key="8">
    <source>
        <dbReference type="Proteomes" id="UP000190064"/>
    </source>
</evidence>
<dbReference type="GO" id="GO:0008273">
    <property type="term" value="F:calcium, potassium:sodium antiporter activity"/>
    <property type="evidence" value="ECO:0007669"/>
    <property type="project" value="TreeGrafter"/>
</dbReference>
<dbReference type="InterPro" id="IPR044880">
    <property type="entry name" value="NCX_ion-bd_dom_sf"/>
</dbReference>
<dbReference type="Gene3D" id="1.20.1420.30">
    <property type="entry name" value="NCX, central ion-binding region"/>
    <property type="match status" value="1"/>
</dbReference>
<keyword evidence="2 5" id="KW-0812">Transmembrane</keyword>
<dbReference type="GO" id="GO:0005886">
    <property type="term" value="C:plasma membrane"/>
    <property type="evidence" value="ECO:0007669"/>
    <property type="project" value="TreeGrafter"/>
</dbReference>
<dbReference type="EMBL" id="MTSD02000006">
    <property type="protein sequence ID" value="OOV86487.1"/>
    <property type="molecule type" value="Genomic_DNA"/>
</dbReference>
<evidence type="ECO:0000256" key="5">
    <source>
        <dbReference type="SAM" id="Phobius"/>
    </source>
</evidence>
<proteinExistence type="predicted"/>